<keyword evidence="2" id="KW-1185">Reference proteome</keyword>
<reference evidence="1 2" key="1">
    <citation type="submission" date="2022-04" db="EMBL/GenBank/DDBJ databases">
        <title>Genome sequence of C. roseum typestrain.</title>
        <authorList>
            <person name="Poehlein A."/>
            <person name="Schoch T."/>
            <person name="Duerre P."/>
            <person name="Daniel R."/>
        </authorList>
    </citation>
    <scope>NUCLEOTIDE SEQUENCE [LARGE SCALE GENOMIC DNA]</scope>
    <source>
        <strain evidence="1 2">DSM 7320</strain>
    </source>
</reference>
<dbReference type="KEGG" id="crw:CROST_033310"/>
<proteinExistence type="predicted"/>
<sequence>MKRKFMMFAIFILVIALGAAVPLNTTHAESLIMQIQGVNSAYKSSIDGDYTRVANYQPNNYDPIILDTKYPCILIRKTTGLGPVHISVDGKHLCDYDLNVNTDPEDIYTWGYDTEEDTDTTSYEIIFNNLTSGKHTITMSLSDKYHNTMRQDIDLIIP</sequence>
<dbReference type="AlphaFoldDB" id="A0A1S8LQS9"/>
<protein>
    <submittedName>
        <fullName evidence="1">Uncharacterized protein</fullName>
    </submittedName>
</protein>
<accession>A0A1S8LQS9</accession>
<organism evidence="1 2">
    <name type="scientific">Clostridium felsineum</name>
    <dbReference type="NCBI Taxonomy" id="36839"/>
    <lineage>
        <taxon>Bacteria</taxon>
        <taxon>Bacillati</taxon>
        <taxon>Bacillota</taxon>
        <taxon>Clostridia</taxon>
        <taxon>Eubacteriales</taxon>
        <taxon>Clostridiaceae</taxon>
        <taxon>Clostridium</taxon>
    </lineage>
</organism>
<name>A0A1S8LQS9_9CLOT</name>
<gene>
    <name evidence="1" type="ORF">CROST_033310</name>
</gene>
<dbReference type="EMBL" id="CP096983">
    <property type="protein sequence ID" value="URZ12608.1"/>
    <property type="molecule type" value="Genomic_DNA"/>
</dbReference>
<dbReference type="RefSeq" id="WP_077835630.1">
    <property type="nucleotide sequence ID" value="NZ_CP096983.1"/>
</dbReference>
<evidence type="ECO:0000313" key="2">
    <source>
        <dbReference type="Proteomes" id="UP000190951"/>
    </source>
</evidence>
<evidence type="ECO:0000313" key="1">
    <source>
        <dbReference type="EMBL" id="URZ12608.1"/>
    </source>
</evidence>
<dbReference type="STRING" id="84029.CROST_29040"/>
<dbReference type="Proteomes" id="UP000190951">
    <property type="component" value="Chromosome"/>
</dbReference>